<gene>
    <name evidence="1" type="ORF">EZS28_004975</name>
</gene>
<evidence type="ECO:0000313" key="2">
    <source>
        <dbReference type="Proteomes" id="UP000324800"/>
    </source>
</evidence>
<dbReference type="EMBL" id="SNRW01000739">
    <property type="protein sequence ID" value="KAA6399496.1"/>
    <property type="molecule type" value="Genomic_DNA"/>
</dbReference>
<protein>
    <submittedName>
        <fullName evidence="1">Uncharacterized protein</fullName>
    </submittedName>
</protein>
<evidence type="ECO:0000313" key="1">
    <source>
        <dbReference type="EMBL" id="KAA6399496.1"/>
    </source>
</evidence>
<name>A0A5J4WYE8_9EUKA</name>
<dbReference type="Proteomes" id="UP000324800">
    <property type="component" value="Unassembled WGS sequence"/>
</dbReference>
<dbReference type="AlphaFoldDB" id="A0A5J4WYE8"/>
<sequence length="78" mass="8582">MVILHLAWRAGQCGCMIRHGIIAEDDEDYITRGTIYDQYVIKAQPGTITAVASQAGENTRGLQISADRNTLTFNGRTL</sequence>
<reference evidence="1 2" key="1">
    <citation type="submission" date="2019-03" db="EMBL/GenBank/DDBJ databases">
        <title>Single cell metagenomics reveals metabolic interactions within the superorganism composed of flagellate Streblomastix strix and complex community of Bacteroidetes bacteria on its surface.</title>
        <authorList>
            <person name="Treitli S.C."/>
            <person name="Kolisko M."/>
            <person name="Husnik F."/>
            <person name="Keeling P."/>
            <person name="Hampl V."/>
        </authorList>
    </citation>
    <scope>NUCLEOTIDE SEQUENCE [LARGE SCALE GENOMIC DNA]</scope>
    <source>
        <strain evidence="1">ST1C</strain>
    </source>
</reference>
<accession>A0A5J4WYE8</accession>
<comment type="caution">
    <text evidence="1">The sequence shown here is derived from an EMBL/GenBank/DDBJ whole genome shotgun (WGS) entry which is preliminary data.</text>
</comment>
<organism evidence="1 2">
    <name type="scientific">Streblomastix strix</name>
    <dbReference type="NCBI Taxonomy" id="222440"/>
    <lineage>
        <taxon>Eukaryota</taxon>
        <taxon>Metamonada</taxon>
        <taxon>Preaxostyla</taxon>
        <taxon>Oxymonadida</taxon>
        <taxon>Streblomastigidae</taxon>
        <taxon>Streblomastix</taxon>
    </lineage>
</organism>
<proteinExistence type="predicted"/>